<evidence type="ECO:0008006" key="3">
    <source>
        <dbReference type="Google" id="ProtNLM"/>
    </source>
</evidence>
<organism evidence="1 2">
    <name type="scientific">Duganella radicis</name>
    <dbReference type="NCBI Taxonomy" id="551988"/>
    <lineage>
        <taxon>Bacteria</taxon>
        <taxon>Pseudomonadati</taxon>
        <taxon>Pseudomonadota</taxon>
        <taxon>Betaproteobacteria</taxon>
        <taxon>Burkholderiales</taxon>
        <taxon>Oxalobacteraceae</taxon>
        <taxon>Telluria group</taxon>
        <taxon>Duganella</taxon>
    </lineage>
</organism>
<name>A0A6L6PT21_9BURK</name>
<dbReference type="AlphaFoldDB" id="A0A6L6PT21"/>
<dbReference type="SUPFAM" id="SSF101744">
    <property type="entry name" value="Rof/RNase P subunit-like"/>
    <property type="match status" value="1"/>
</dbReference>
<dbReference type="InterPro" id="IPR038626">
    <property type="entry name" value="Rof-like_sf"/>
</dbReference>
<dbReference type="Gene3D" id="2.30.30.400">
    <property type="entry name" value="Rof-like"/>
    <property type="match status" value="1"/>
</dbReference>
<dbReference type="InterPro" id="IPR023534">
    <property type="entry name" value="Rof/RNase_P-like"/>
</dbReference>
<dbReference type="RefSeq" id="WP_155467523.1">
    <property type="nucleotide sequence ID" value="NZ_WNKY01000054.1"/>
</dbReference>
<reference evidence="1 2" key="1">
    <citation type="submission" date="2019-11" db="EMBL/GenBank/DDBJ databases">
        <title>Type strains purchased from KCTC, JCM and DSMZ.</title>
        <authorList>
            <person name="Lu H."/>
        </authorList>
    </citation>
    <scope>NUCLEOTIDE SEQUENCE [LARGE SCALE GENOMIC DNA]</scope>
    <source>
        <strain evidence="1 2">KCTC 22382</strain>
    </source>
</reference>
<keyword evidence="2" id="KW-1185">Reference proteome</keyword>
<evidence type="ECO:0000313" key="1">
    <source>
        <dbReference type="EMBL" id="MTV41365.1"/>
    </source>
</evidence>
<gene>
    <name evidence="1" type="ORF">GM676_27805</name>
</gene>
<dbReference type="Proteomes" id="UP000475582">
    <property type="component" value="Unassembled WGS sequence"/>
</dbReference>
<dbReference type="EMBL" id="WNKY01000054">
    <property type="protein sequence ID" value="MTV41365.1"/>
    <property type="molecule type" value="Genomic_DNA"/>
</dbReference>
<comment type="caution">
    <text evidence="1">The sequence shown here is derived from an EMBL/GenBank/DDBJ whole genome shotgun (WGS) entry which is preliminary data.</text>
</comment>
<sequence>MTTDYQPISCDFHDLLEVHATKRQATTIQFRDADGQLQTRHAIITDVFARDGADYLTLSTGETLRLDQLIDVDGARLADY</sequence>
<accession>A0A6L6PT21</accession>
<proteinExistence type="predicted"/>
<dbReference type="OrthoDB" id="5344363at2"/>
<protein>
    <recommendedName>
        <fullName evidence="3">Transcriptional antiterminator</fullName>
    </recommendedName>
</protein>
<evidence type="ECO:0000313" key="2">
    <source>
        <dbReference type="Proteomes" id="UP000475582"/>
    </source>
</evidence>